<evidence type="ECO:0000256" key="1">
    <source>
        <dbReference type="SAM" id="Phobius"/>
    </source>
</evidence>
<reference evidence="2 3" key="1">
    <citation type="submission" date="2024-10" db="EMBL/GenBank/DDBJ databases">
        <title>The Natural Products Discovery Center: Release of the First 8490 Sequenced Strains for Exploring Actinobacteria Biosynthetic Diversity.</title>
        <authorList>
            <person name="Kalkreuter E."/>
            <person name="Kautsar S.A."/>
            <person name="Yang D."/>
            <person name="Bader C.D."/>
            <person name="Teijaro C.N."/>
            <person name="Fluegel L."/>
            <person name="Davis C.M."/>
            <person name="Simpson J.R."/>
            <person name="Lauterbach L."/>
            <person name="Steele A.D."/>
            <person name="Gui C."/>
            <person name="Meng S."/>
            <person name="Li G."/>
            <person name="Viehrig K."/>
            <person name="Ye F."/>
            <person name="Su P."/>
            <person name="Kiefer A.F."/>
            <person name="Nichols A."/>
            <person name="Cepeda A.J."/>
            <person name="Yan W."/>
            <person name="Fan B."/>
            <person name="Jiang Y."/>
            <person name="Adhikari A."/>
            <person name="Zheng C.-J."/>
            <person name="Schuster L."/>
            <person name="Cowan T.M."/>
            <person name="Smanski M.J."/>
            <person name="Chevrette M.G."/>
            <person name="De Carvalho L.P.S."/>
            <person name="Shen B."/>
        </authorList>
    </citation>
    <scope>NUCLEOTIDE SEQUENCE [LARGE SCALE GENOMIC DNA]</scope>
    <source>
        <strain evidence="2 3">NPDC004045</strain>
    </source>
</reference>
<feature type="transmembrane region" description="Helical" evidence="1">
    <location>
        <begin position="240"/>
        <end position="261"/>
    </location>
</feature>
<feature type="transmembrane region" description="Helical" evidence="1">
    <location>
        <begin position="375"/>
        <end position="391"/>
    </location>
</feature>
<keyword evidence="3" id="KW-1185">Reference proteome</keyword>
<organism evidence="2 3">
    <name type="scientific">Nocardia thailandica</name>
    <dbReference type="NCBI Taxonomy" id="257275"/>
    <lineage>
        <taxon>Bacteria</taxon>
        <taxon>Bacillati</taxon>
        <taxon>Actinomycetota</taxon>
        <taxon>Actinomycetes</taxon>
        <taxon>Mycobacteriales</taxon>
        <taxon>Nocardiaceae</taxon>
        <taxon>Nocardia</taxon>
    </lineage>
</organism>
<name>A0ABW6PFW6_9NOCA</name>
<keyword evidence="1" id="KW-1133">Transmembrane helix</keyword>
<feature type="transmembrane region" description="Helical" evidence="1">
    <location>
        <begin position="498"/>
        <end position="522"/>
    </location>
</feature>
<keyword evidence="1" id="KW-0812">Transmembrane</keyword>
<feature type="transmembrane region" description="Helical" evidence="1">
    <location>
        <begin position="213"/>
        <end position="231"/>
    </location>
</feature>
<comment type="caution">
    <text evidence="2">The sequence shown here is derived from an EMBL/GenBank/DDBJ whole genome shotgun (WGS) entry which is preliminary data.</text>
</comment>
<feature type="transmembrane region" description="Helical" evidence="1">
    <location>
        <begin position="534"/>
        <end position="552"/>
    </location>
</feature>
<proteinExistence type="predicted"/>
<dbReference type="PANTHER" id="PTHR38434:SF1">
    <property type="entry name" value="BLL2549 PROTEIN"/>
    <property type="match status" value="1"/>
</dbReference>
<dbReference type="PANTHER" id="PTHR38434">
    <property type="entry name" value="BLL2549 PROTEIN"/>
    <property type="match status" value="1"/>
</dbReference>
<evidence type="ECO:0000313" key="2">
    <source>
        <dbReference type="EMBL" id="MFF0541208.1"/>
    </source>
</evidence>
<keyword evidence="1" id="KW-0472">Membrane</keyword>
<protein>
    <submittedName>
        <fullName evidence="2">DUF2339 domain-containing protein</fullName>
    </submittedName>
</protein>
<gene>
    <name evidence="2" type="ORF">ACFYTF_00040</name>
</gene>
<feature type="transmembrane region" description="Helical" evidence="1">
    <location>
        <begin position="558"/>
        <end position="577"/>
    </location>
</feature>
<dbReference type="InterPro" id="IPR019286">
    <property type="entry name" value="DUF2339_TM"/>
</dbReference>
<feature type="transmembrane region" description="Helical" evidence="1">
    <location>
        <begin position="398"/>
        <end position="416"/>
    </location>
</feature>
<feature type="transmembrane region" description="Helical" evidence="1">
    <location>
        <begin position="115"/>
        <end position="134"/>
    </location>
</feature>
<feature type="transmembrane region" description="Helical" evidence="1">
    <location>
        <begin position="165"/>
        <end position="193"/>
    </location>
</feature>
<feature type="transmembrane region" description="Helical" evidence="1">
    <location>
        <begin position="436"/>
        <end position="456"/>
    </location>
</feature>
<dbReference type="RefSeq" id="WP_387698553.1">
    <property type="nucleotide sequence ID" value="NZ_JBIAMX010000001.1"/>
</dbReference>
<feature type="transmembrane region" description="Helical" evidence="1">
    <location>
        <begin position="468"/>
        <end position="492"/>
    </location>
</feature>
<dbReference type="Pfam" id="PF10101">
    <property type="entry name" value="DUF2339"/>
    <property type="match status" value="1"/>
</dbReference>
<feature type="transmembrane region" description="Helical" evidence="1">
    <location>
        <begin position="140"/>
        <end position="158"/>
    </location>
</feature>
<feature type="transmembrane region" description="Helical" evidence="1">
    <location>
        <begin position="267"/>
        <end position="286"/>
    </location>
</feature>
<sequence>MPGAPWPQAGMAQPVPAGGYWALPGQGRYAPAPKVRTGPTVPWWQREGVISRVLAVAGVGVTLIGVVMLLVLAAQAGFFGPVPRVVTGVAFSAGLVAAGWRVFGRPGGRTGGIALAATGIAGLYLAVVAVSGFYRWVPVSAGLAGALVVAGAGVGLALRWRSQPLAVLVVLGAAVLSPAITTELALLGFLLVLHGSGLAVQLRRDWPVLHVTRTLPIVLATLVFAASAAITDETLDHRRLVLAVAVASAALGLGGALLVTRVRPGDVTATVTMVLSAAPLSAAALLFERPWSVAVAAGAAVAYLLVGAAGLRSVPAVPQPVPVEPGARPDGGSANGTGSFAAPGFFGVPVHLAAGAALVGAVAVFQSCVDGARGSWLPATLFAVSAAYFTVAAARRSAAATVFGGAFALLGGLTLLDAASPETLAVRARAAEALTGTTLLAAVLGLVATATAVWAVHALPGRDATLRALIWVVAGVADLYLVLVAAVSIGIASGAADGFVLGHSAATITWMAAATGSLLYGLRNLVRAPGVAKVCLVSGLGVAVAATAKLFLFDLATLSGLVRVTAFLVVGVLLLLAGTRYARAFADTAGPGSPRG</sequence>
<feature type="transmembrane region" description="Helical" evidence="1">
    <location>
        <begin position="293"/>
        <end position="311"/>
    </location>
</feature>
<evidence type="ECO:0000313" key="3">
    <source>
        <dbReference type="Proteomes" id="UP001601444"/>
    </source>
</evidence>
<dbReference type="Proteomes" id="UP001601444">
    <property type="component" value="Unassembled WGS sequence"/>
</dbReference>
<feature type="transmembrane region" description="Helical" evidence="1">
    <location>
        <begin position="85"/>
        <end position="103"/>
    </location>
</feature>
<accession>A0ABW6PFW6</accession>
<dbReference type="EMBL" id="JBIAMX010000001">
    <property type="protein sequence ID" value="MFF0541208.1"/>
    <property type="molecule type" value="Genomic_DNA"/>
</dbReference>
<feature type="transmembrane region" description="Helical" evidence="1">
    <location>
        <begin position="53"/>
        <end position="79"/>
    </location>
</feature>